<keyword evidence="7" id="KW-0812">Transmembrane</keyword>
<protein>
    <submittedName>
        <fullName evidence="9">M48 family metalloprotease</fullName>
        <ecNumber evidence="9">3.4.24.-</ecNumber>
    </submittedName>
</protein>
<organism evidence="9 10">
    <name type="scientific">Methanolobus mangrovi</name>
    <dbReference type="NCBI Taxonomy" id="3072977"/>
    <lineage>
        <taxon>Archaea</taxon>
        <taxon>Methanobacteriati</taxon>
        <taxon>Methanobacteriota</taxon>
        <taxon>Stenosarchaea group</taxon>
        <taxon>Methanomicrobia</taxon>
        <taxon>Methanosarcinales</taxon>
        <taxon>Methanosarcinaceae</taxon>
        <taxon>Methanolobus</taxon>
    </lineage>
</organism>
<evidence type="ECO:0000256" key="1">
    <source>
        <dbReference type="ARBA" id="ARBA00022670"/>
    </source>
</evidence>
<evidence type="ECO:0000256" key="4">
    <source>
        <dbReference type="ARBA" id="ARBA00022833"/>
    </source>
</evidence>
<dbReference type="Pfam" id="PF01435">
    <property type="entry name" value="Peptidase_M48"/>
    <property type="match status" value="1"/>
</dbReference>
<keyword evidence="3 6" id="KW-0378">Hydrolase</keyword>
<dbReference type="AlphaFoldDB" id="A0AA51UDC8"/>
<keyword evidence="7" id="KW-0472">Membrane</keyword>
<gene>
    <name evidence="9" type="ORF">RE476_06675</name>
</gene>
<evidence type="ECO:0000256" key="5">
    <source>
        <dbReference type="ARBA" id="ARBA00023049"/>
    </source>
</evidence>
<keyword evidence="5 6" id="KW-0482">Metalloprotease</keyword>
<dbReference type="Proteomes" id="UP001183006">
    <property type="component" value="Chromosome"/>
</dbReference>
<dbReference type="GO" id="GO:0046872">
    <property type="term" value="F:metal ion binding"/>
    <property type="evidence" value="ECO:0007669"/>
    <property type="project" value="UniProtKB-KW"/>
</dbReference>
<accession>A0AA51UDC8</accession>
<keyword evidence="4 6" id="KW-0862">Zinc</keyword>
<dbReference type="KEGG" id="mmav:RE476_06675"/>
<dbReference type="Gene3D" id="3.30.2010.10">
    <property type="entry name" value="Metalloproteases ('zincins'), catalytic domain"/>
    <property type="match status" value="1"/>
</dbReference>
<dbReference type="GO" id="GO:0004222">
    <property type="term" value="F:metalloendopeptidase activity"/>
    <property type="evidence" value="ECO:0007669"/>
    <property type="project" value="InterPro"/>
</dbReference>
<keyword evidence="7" id="KW-1133">Transmembrane helix</keyword>
<reference evidence="9" key="1">
    <citation type="submission" date="2023-08" db="EMBL/GenBank/DDBJ databases">
        <title>Methanolobus mangrovi sp. nov. and Methanolobus sediminis sp. nov, two novel methylotrophic methanogens isolated from mangrove sediments in China.</title>
        <authorList>
            <person name="Zhou J."/>
        </authorList>
    </citation>
    <scope>NUCLEOTIDE SEQUENCE</scope>
    <source>
        <strain evidence="9">FTZ2</strain>
    </source>
</reference>
<keyword evidence="2" id="KW-0479">Metal-binding</keyword>
<feature type="transmembrane region" description="Helical" evidence="7">
    <location>
        <begin position="20"/>
        <end position="39"/>
    </location>
</feature>
<feature type="transmembrane region" description="Helical" evidence="7">
    <location>
        <begin position="80"/>
        <end position="99"/>
    </location>
</feature>
<name>A0AA51UDC8_9EURY</name>
<evidence type="ECO:0000256" key="2">
    <source>
        <dbReference type="ARBA" id="ARBA00022723"/>
    </source>
</evidence>
<proteinExistence type="inferred from homology"/>
<evidence type="ECO:0000259" key="8">
    <source>
        <dbReference type="Pfam" id="PF01435"/>
    </source>
</evidence>
<dbReference type="RefSeq" id="WP_309306888.1">
    <property type="nucleotide sequence ID" value="NZ_CP133594.1"/>
</dbReference>
<comment type="cofactor">
    <cofactor evidence="6">
        <name>Zn(2+)</name>
        <dbReference type="ChEBI" id="CHEBI:29105"/>
    </cofactor>
    <text evidence="6">Binds 1 zinc ion per subunit.</text>
</comment>
<keyword evidence="1 6" id="KW-0645">Protease</keyword>
<dbReference type="GO" id="GO:0006508">
    <property type="term" value="P:proteolysis"/>
    <property type="evidence" value="ECO:0007669"/>
    <property type="project" value="UniProtKB-KW"/>
</dbReference>
<evidence type="ECO:0000256" key="7">
    <source>
        <dbReference type="SAM" id="Phobius"/>
    </source>
</evidence>
<sequence>MFSIQDEVECYIACINEAGLLPVIGISIILALAMFTIYFKTRKPVARLSSFAAGQLFIISAIAAIVYAMQCSQMLSIEIYLGYVTLSTVIILLLPRAYYKVLIKRYEARPITEIMDWPQGFVNDLDTKSSVYYYDSAVPRAFASGKAIFLSLGILELVDTSELKAILAHEVWHLRYNSRTPILRQLALMSFTKNRSEDELETLADMFAEKVVSKKALESARAKIS</sequence>
<evidence type="ECO:0000313" key="9">
    <source>
        <dbReference type="EMBL" id="WMW21102.1"/>
    </source>
</evidence>
<dbReference type="EC" id="3.4.24.-" evidence="9"/>
<comment type="similarity">
    <text evidence="6">Belongs to the peptidase M48 family.</text>
</comment>
<evidence type="ECO:0000256" key="6">
    <source>
        <dbReference type="RuleBase" id="RU003983"/>
    </source>
</evidence>
<evidence type="ECO:0000313" key="10">
    <source>
        <dbReference type="Proteomes" id="UP001183006"/>
    </source>
</evidence>
<keyword evidence="10" id="KW-1185">Reference proteome</keyword>
<feature type="transmembrane region" description="Helical" evidence="7">
    <location>
        <begin position="51"/>
        <end position="68"/>
    </location>
</feature>
<evidence type="ECO:0000256" key="3">
    <source>
        <dbReference type="ARBA" id="ARBA00022801"/>
    </source>
</evidence>
<feature type="domain" description="Peptidase M48" evidence="8">
    <location>
        <begin position="133"/>
        <end position="177"/>
    </location>
</feature>
<dbReference type="EMBL" id="CP133594">
    <property type="protein sequence ID" value="WMW21102.1"/>
    <property type="molecule type" value="Genomic_DNA"/>
</dbReference>
<dbReference type="GeneID" id="84229810"/>
<dbReference type="InterPro" id="IPR001915">
    <property type="entry name" value="Peptidase_M48"/>
</dbReference>